<dbReference type="Proteomes" id="UP000885738">
    <property type="component" value="Unassembled WGS sequence"/>
</dbReference>
<organism evidence="1">
    <name type="scientific">Desulfofervidus auxilii</name>
    <dbReference type="NCBI Taxonomy" id="1621989"/>
    <lineage>
        <taxon>Bacteria</taxon>
        <taxon>Pseudomonadati</taxon>
        <taxon>Thermodesulfobacteriota</taxon>
        <taxon>Candidatus Desulfofervidia</taxon>
        <taxon>Candidatus Desulfofervidales</taxon>
        <taxon>Candidatus Desulfofervidaceae</taxon>
        <taxon>Candidatus Desulfofervidus</taxon>
    </lineage>
</organism>
<protein>
    <submittedName>
        <fullName evidence="1">CopG family transcriptional regulator</fullName>
    </submittedName>
</protein>
<sequence>MSKILELPNDLYKKIEERIKGTEFKSVEEYVIFVLEEVLKDEEESESLSPEEEAQVKERLKGLGYL</sequence>
<proteinExistence type="predicted"/>
<gene>
    <name evidence="1" type="ORF">ENI35_00490</name>
</gene>
<accession>A0A7C1VW29</accession>
<reference evidence="1" key="1">
    <citation type="journal article" date="2020" name="mSystems">
        <title>Genome- and Community-Level Interaction Insights into Carbon Utilization and Element Cycling Functions of Hydrothermarchaeota in Hydrothermal Sediment.</title>
        <authorList>
            <person name="Zhou Z."/>
            <person name="Liu Y."/>
            <person name="Xu W."/>
            <person name="Pan J."/>
            <person name="Luo Z.H."/>
            <person name="Li M."/>
        </authorList>
    </citation>
    <scope>NUCLEOTIDE SEQUENCE [LARGE SCALE GENOMIC DNA]</scope>
    <source>
        <strain evidence="1">HyVt-389</strain>
    </source>
</reference>
<name>A0A7C1VW29_DESA2</name>
<comment type="caution">
    <text evidence="1">The sequence shown here is derived from an EMBL/GenBank/DDBJ whole genome shotgun (WGS) entry which is preliminary data.</text>
</comment>
<dbReference type="EMBL" id="DRIH01000011">
    <property type="protein sequence ID" value="HEC67286.1"/>
    <property type="molecule type" value="Genomic_DNA"/>
</dbReference>
<evidence type="ECO:0000313" key="1">
    <source>
        <dbReference type="EMBL" id="HEC67286.1"/>
    </source>
</evidence>
<dbReference type="AlphaFoldDB" id="A0A7C1VW29"/>